<evidence type="ECO:0000313" key="10">
    <source>
        <dbReference type="Proteomes" id="UP000214596"/>
    </source>
</evidence>
<evidence type="ECO:0000256" key="4">
    <source>
        <dbReference type="ARBA" id="ARBA00023133"/>
    </source>
</evidence>
<feature type="non-terminal residue" evidence="9">
    <location>
        <position position="1"/>
    </location>
</feature>
<dbReference type="PANTHER" id="PTHR11108">
    <property type="entry name" value="FERROCHELATASE"/>
    <property type="match status" value="1"/>
</dbReference>
<reference evidence="9 10" key="1">
    <citation type="journal article" date="2017" name="Appl. Environ. Microbiol.">
        <title>Parallel evolution of two clades of a major Atlantic endemic Vibrio parahaemolyticus pathogen lineage by independent acquisition of related pathogenicity islands.</title>
        <authorList>
            <person name="Xu F."/>
            <person name="Gonzalez-Escalona N."/>
            <person name="Drees K.P."/>
            <person name="Sebra R.P."/>
            <person name="Cooper V.S."/>
            <person name="Jones S.H."/>
            <person name="Whistler C.A."/>
        </authorList>
    </citation>
    <scope>NUCLEOTIDE SEQUENCE [LARGE SCALE GENOMIC DNA]</scope>
    <source>
        <strain evidence="9 10">MAVP-3</strain>
    </source>
</reference>
<comment type="caution">
    <text evidence="9">The sequence shown here is derived from an EMBL/GenBank/DDBJ whole genome shotgun (WGS) entry which is preliminary data.</text>
</comment>
<evidence type="ECO:0000313" key="9">
    <source>
        <dbReference type="EMBL" id="OXE27899.1"/>
    </source>
</evidence>
<dbReference type="Pfam" id="PF00762">
    <property type="entry name" value="Ferrochelatase"/>
    <property type="match status" value="1"/>
</dbReference>
<protein>
    <recommendedName>
        <fullName evidence="2">coproporphyrin ferrochelatase</fullName>
        <ecNumber evidence="2">4.99.1.9</ecNumber>
    </recommendedName>
</protein>
<dbReference type="GO" id="GO:0004325">
    <property type="term" value="F:ferrochelatase activity"/>
    <property type="evidence" value="ECO:0007669"/>
    <property type="project" value="InterPro"/>
</dbReference>
<dbReference type="SUPFAM" id="SSF53800">
    <property type="entry name" value="Chelatase"/>
    <property type="match status" value="1"/>
</dbReference>
<dbReference type="InterPro" id="IPR033644">
    <property type="entry name" value="Ferrochelatase_C"/>
</dbReference>
<dbReference type="InterPro" id="IPR001015">
    <property type="entry name" value="Ferrochelatase"/>
</dbReference>
<dbReference type="EC" id="4.99.1.9" evidence="2"/>
<comment type="catalytic activity">
    <reaction evidence="7">
        <text>Fe-coproporphyrin III + 2 H(+) = coproporphyrin III + Fe(2+)</text>
        <dbReference type="Rhea" id="RHEA:49572"/>
        <dbReference type="ChEBI" id="CHEBI:15378"/>
        <dbReference type="ChEBI" id="CHEBI:29033"/>
        <dbReference type="ChEBI" id="CHEBI:68438"/>
        <dbReference type="ChEBI" id="CHEBI:131725"/>
        <dbReference type="EC" id="4.99.1.9"/>
    </reaction>
    <physiologicalReaction direction="right-to-left" evidence="7">
        <dbReference type="Rhea" id="RHEA:49574"/>
    </physiologicalReaction>
</comment>
<keyword evidence="6" id="KW-0627">Porphyrin biosynthesis</keyword>
<dbReference type="GO" id="GO:0006783">
    <property type="term" value="P:heme biosynthetic process"/>
    <property type="evidence" value="ECO:0007669"/>
    <property type="project" value="UniProtKB-KW"/>
</dbReference>
<evidence type="ECO:0000256" key="6">
    <source>
        <dbReference type="ARBA" id="ARBA00023244"/>
    </source>
</evidence>
<evidence type="ECO:0000256" key="3">
    <source>
        <dbReference type="ARBA" id="ARBA00023004"/>
    </source>
</evidence>
<keyword evidence="4" id="KW-0350">Heme biosynthesis</keyword>
<sequence>PYTDKTLETITSKGVKKIDIMTPAFSSDCLETLEEIAGENKEIFMEAGGEQFHYIPCLNDDDMHIDMMAELVRSKL</sequence>
<dbReference type="Proteomes" id="UP000214596">
    <property type="component" value="Unassembled WGS sequence"/>
</dbReference>
<dbReference type="PANTHER" id="PTHR11108:SF1">
    <property type="entry name" value="FERROCHELATASE, MITOCHONDRIAL"/>
    <property type="match status" value="1"/>
</dbReference>
<evidence type="ECO:0000256" key="5">
    <source>
        <dbReference type="ARBA" id="ARBA00023239"/>
    </source>
</evidence>
<evidence type="ECO:0000256" key="7">
    <source>
        <dbReference type="ARBA" id="ARBA00024536"/>
    </source>
</evidence>
<evidence type="ECO:0000256" key="8">
    <source>
        <dbReference type="RuleBase" id="RU004185"/>
    </source>
</evidence>
<name>A0A227IYF4_VIBPH</name>
<keyword evidence="5" id="KW-0456">Lyase</keyword>
<organism evidence="9 10">
    <name type="scientific">Vibrio parahaemolyticus</name>
    <dbReference type="NCBI Taxonomy" id="670"/>
    <lineage>
        <taxon>Bacteria</taxon>
        <taxon>Pseudomonadati</taxon>
        <taxon>Pseudomonadota</taxon>
        <taxon>Gammaproteobacteria</taxon>
        <taxon>Vibrionales</taxon>
        <taxon>Vibrionaceae</taxon>
        <taxon>Vibrio</taxon>
    </lineage>
</organism>
<accession>A0A227IYF4</accession>
<evidence type="ECO:0000256" key="2">
    <source>
        <dbReference type="ARBA" id="ARBA00013215"/>
    </source>
</evidence>
<dbReference type="EMBL" id="NIXT01004956">
    <property type="protein sequence ID" value="OXE27899.1"/>
    <property type="molecule type" value="Genomic_DNA"/>
</dbReference>
<dbReference type="Gene3D" id="3.40.50.1400">
    <property type="match status" value="2"/>
</dbReference>
<proteinExistence type="inferred from homology"/>
<dbReference type="AlphaFoldDB" id="A0A227IYF4"/>
<comment type="similarity">
    <text evidence="1 8">Belongs to the ferrochelatase family.</text>
</comment>
<dbReference type="CDD" id="cd00419">
    <property type="entry name" value="Ferrochelatase_C"/>
    <property type="match status" value="1"/>
</dbReference>
<gene>
    <name evidence="9" type="ORF">CA163_36710</name>
</gene>
<keyword evidence="3" id="KW-0408">Iron</keyword>
<evidence type="ECO:0000256" key="1">
    <source>
        <dbReference type="ARBA" id="ARBA00007718"/>
    </source>
</evidence>